<dbReference type="InterPro" id="IPR045004">
    <property type="entry name" value="ECH_dom"/>
</dbReference>
<dbReference type="KEGG" id="parb:CJU94_39300"/>
<sequence length="126" mass="14409">MERFSTNIFLITGRGSGPTTWRCAGCRDRQPKKSLPYAVHRVRGCSLRRSIAECFSMELCIGHRAIEDGDFRDGVRALLAHKDNRPRWAPAALHEVRPERVKHFLTSPWRIDEHPLADLGVDFVTN</sequence>
<dbReference type="Proteomes" id="UP000215158">
    <property type="component" value="Plasmid pBN3"/>
</dbReference>
<dbReference type="Gene3D" id="3.90.226.10">
    <property type="entry name" value="2-enoyl-CoA Hydratase, Chain A, domain 1"/>
    <property type="match status" value="1"/>
</dbReference>
<dbReference type="Pfam" id="PF16113">
    <property type="entry name" value="ECH_2"/>
    <property type="match status" value="1"/>
</dbReference>
<dbReference type="EMBL" id="CP022993">
    <property type="protein sequence ID" value="ASW04198.1"/>
    <property type="molecule type" value="Genomic_DNA"/>
</dbReference>
<name>A0A248VYV9_9BURK</name>
<accession>A0A248VYV9</accession>
<geneLocation type="plasmid" evidence="2 3">
    <name>pBN3</name>
</geneLocation>
<gene>
    <name evidence="2" type="ORF">CJU94_39300</name>
</gene>
<feature type="domain" description="Enoyl-CoA hydratase/isomerase" evidence="1">
    <location>
        <begin position="34"/>
        <end position="105"/>
    </location>
</feature>
<evidence type="ECO:0000313" key="2">
    <source>
        <dbReference type="EMBL" id="ASW04198.1"/>
    </source>
</evidence>
<protein>
    <recommendedName>
        <fullName evidence="1">Enoyl-CoA hydratase/isomerase domain-containing protein</fullName>
    </recommendedName>
</protein>
<keyword evidence="3" id="KW-1185">Reference proteome</keyword>
<reference evidence="2 3" key="1">
    <citation type="submission" date="2017-08" db="EMBL/GenBank/DDBJ databases">
        <title>Identification and genetic characteristics of simultaneous BTEX- and naphthalene-degrading Paraburkholderia sp. BN5 isolated from petroleum-contaminated soil.</title>
        <authorList>
            <person name="Lee Y."/>
            <person name="Jeon C.O."/>
        </authorList>
    </citation>
    <scope>NUCLEOTIDE SEQUENCE [LARGE SCALE GENOMIC DNA]</scope>
    <source>
        <strain evidence="2 3">BN5</strain>
        <plasmid evidence="2 3">pBN3</plasmid>
    </source>
</reference>
<dbReference type="OrthoDB" id="9790967at2"/>
<keyword evidence="2" id="KW-0614">Plasmid</keyword>
<proteinExistence type="predicted"/>
<evidence type="ECO:0000259" key="1">
    <source>
        <dbReference type="Pfam" id="PF16113"/>
    </source>
</evidence>
<evidence type="ECO:0000313" key="3">
    <source>
        <dbReference type="Proteomes" id="UP000215158"/>
    </source>
</evidence>
<organism evidence="2 3">
    <name type="scientific">Paraburkholderia aromaticivorans</name>
    <dbReference type="NCBI Taxonomy" id="2026199"/>
    <lineage>
        <taxon>Bacteria</taxon>
        <taxon>Pseudomonadati</taxon>
        <taxon>Pseudomonadota</taxon>
        <taxon>Betaproteobacteria</taxon>
        <taxon>Burkholderiales</taxon>
        <taxon>Burkholderiaceae</taxon>
        <taxon>Paraburkholderia</taxon>
    </lineage>
</organism>
<dbReference type="AlphaFoldDB" id="A0A248VYV9"/>